<reference evidence="7" key="1">
    <citation type="journal article" date="2019" name="Int. J. Syst. Evol. Microbiol.">
        <title>The Global Catalogue of Microorganisms (GCM) 10K type strain sequencing project: providing services to taxonomists for standard genome sequencing and annotation.</title>
        <authorList>
            <consortium name="The Broad Institute Genomics Platform"/>
            <consortium name="The Broad Institute Genome Sequencing Center for Infectious Disease"/>
            <person name="Wu L."/>
            <person name="Ma J."/>
        </authorList>
    </citation>
    <scope>NUCLEOTIDE SEQUENCE [LARGE SCALE GENOMIC DNA]</scope>
    <source>
        <strain evidence="7">XZYJ18</strain>
    </source>
</reference>
<evidence type="ECO:0000256" key="4">
    <source>
        <dbReference type="PROSITE-ProRule" id="PRU00335"/>
    </source>
</evidence>
<dbReference type="Pfam" id="PF00440">
    <property type="entry name" value="TetR_N"/>
    <property type="match status" value="1"/>
</dbReference>
<sequence length="196" mass="21667">MSEPEVKRRPGGRSARVRAAVLDATFELLRARGLEGLRIAEVADRAGVHETSIYRRWGSRENLLLDALLEITEQLRVPDTGVLRDDLVAYATDLAAFLATPLGHALEHALAAAGDDPDARRARDRYWDARASRSRQIVTRAIERGDLPETVDPRMVIEMLVSPVHFRVVLTREPIEPGMPARLVDALLGGIAPRSP</sequence>
<organism evidence="6 7">
    <name type="scientific">Actinomycetospora rhizophila</name>
    <dbReference type="NCBI Taxonomy" id="1416876"/>
    <lineage>
        <taxon>Bacteria</taxon>
        <taxon>Bacillati</taxon>
        <taxon>Actinomycetota</taxon>
        <taxon>Actinomycetes</taxon>
        <taxon>Pseudonocardiales</taxon>
        <taxon>Pseudonocardiaceae</taxon>
        <taxon>Actinomycetospora</taxon>
    </lineage>
</organism>
<dbReference type="PRINTS" id="PR00455">
    <property type="entry name" value="HTHTETR"/>
</dbReference>
<dbReference type="Gene3D" id="1.10.10.60">
    <property type="entry name" value="Homeodomain-like"/>
    <property type="match status" value="1"/>
</dbReference>
<keyword evidence="3" id="KW-0804">Transcription</keyword>
<dbReference type="EMBL" id="JBHSKG010000005">
    <property type="protein sequence ID" value="MFC5138966.1"/>
    <property type="molecule type" value="Genomic_DNA"/>
</dbReference>
<dbReference type="InterPro" id="IPR050109">
    <property type="entry name" value="HTH-type_TetR-like_transc_reg"/>
</dbReference>
<dbReference type="InterPro" id="IPR009057">
    <property type="entry name" value="Homeodomain-like_sf"/>
</dbReference>
<dbReference type="SUPFAM" id="SSF48498">
    <property type="entry name" value="Tetracyclin repressor-like, C-terminal domain"/>
    <property type="match status" value="1"/>
</dbReference>
<feature type="DNA-binding region" description="H-T-H motif" evidence="4">
    <location>
        <begin position="38"/>
        <end position="57"/>
    </location>
</feature>
<protein>
    <submittedName>
        <fullName evidence="6">TetR/AcrR family transcriptional regulator</fullName>
    </submittedName>
</protein>
<accession>A0ABV9ZEM7</accession>
<comment type="caution">
    <text evidence="6">The sequence shown here is derived from an EMBL/GenBank/DDBJ whole genome shotgun (WGS) entry which is preliminary data.</text>
</comment>
<evidence type="ECO:0000313" key="6">
    <source>
        <dbReference type="EMBL" id="MFC5138966.1"/>
    </source>
</evidence>
<evidence type="ECO:0000259" key="5">
    <source>
        <dbReference type="PROSITE" id="PS50977"/>
    </source>
</evidence>
<dbReference type="PROSITE" id="PS50977">
    <property type="entry name" value="HTH_TETR_2"/>
    <property type="match status" value="1"/>
</dbReference>
<dbReference type="InterPro" id="IPR011075">
    <property type="entry name" value="TetR_C"/>
</dbReference>
<gene>
    <name evidence="6" type="ORF">ACFPK1_12045</name>
</gene>
<evidence type="ECO:0000313" key="7">
    <source>
        <dbReference type="Proteomes" id="UP001596175"/>
    </source>
</evidence>
<feature type="domain" description="HTH tetR-type" evidence="5">
    <location>
        <begin position="15"/>
        <end position="75"/>
    </location>
</feature>
<keyword evidence="7" id="KW-1185">Reference proteome</keyword>
<name>A0ABV9ZEM7_9PSEU</name>
<evidence type="ECO:0000256" key="1">
    <source>
        <dbReference type="ARBA" id="ARBA00023015"/>
    </source>
</evidence>
<dbReference type="InterPro" id="IPR001647">
    <property type="entry name" value="HTH_TetR"/>
</dbReference>
<dbReference type="RefSeq" id="WP_378021161.1">
    <property type="nucleotide sequence ID" value="NZ_JBHSKG010000005.1"/>
</dbReference>
<dbReference type="InterPro" id="IPR036271">
    <property type="entry name" value="Tet_transcr_reg_TetR-rel_C_sf"/>
</dbReference>
<keyword evidence="1" id="KW-0805">Transcription regulation</keyword>
<dbReference type="PANTHER" id="PTHR30055:SF148">
    <property type="entry name" value="TETR-FAMILY TRANSCRIPTIONAL REGULATOR"/>
    <property type="match status" value="1"/>
</dbReference>
<dbReference type="SUPFAM" id="SSF46689">
    <property type="entry name" value="Homeodomain-like"/>
    <property type="match status" value="1"/>
</dbReference>
<evidence type="ECO:0000256" key="2">
    <source>
        <dbReference type="ARBA" id="ARBA00023125"/>
    </source>
</evidence>
<proteinExistence type="predicted"/>
<dbReference type="Gene3D" id="1.10.357.10">
    <property type="entry name" value="Tetracycline Repressor, domain 2"/>
    <property type="match status" value="1"/>
</dbReference>
<dbReference type="Proteomes" id="UP001596175">
    <property type="component" value="Unassembled WGS sequence"/>
</dbReference>
<evidence type="ECO:0000256" key="3">
    <source>
        <dbReference type="ARBA" id="ARBA00023163"/>
    </source>
</evidence>
<keyword evidence="2 4" id="KW-0238">DNA-binding</keyword>
<dbReference type="Pfam" id="PF16859">
    <property type="entry name" value="TetR_C_11"/>
    <property type="match status" value="1"/>
</dbReference>
<dbReference type="PANTHER" id="PTHR30055">
    <property type="entry name" value="HTH-TYPE TRANSCRIPTIONAL REGULATOR RUTR"/>
    <property type="match status" value="1"/>
</dbReference>